<comment type="subcellular location">
    <subcellularLocation>
        <location evidence="2">Membrane</location>
        <topology evidence="2">Multi-pass membrane protein</topology>
    </subcellularLocation>
</comment>
<dbReference type="KEGG" id="cvn:111127397"/>
<dbReference type="FunFam" id="3.30.40.10:FF:000052">
    <property type="entry name" value="RBR-type E3 ubiquitin transferase"/>
    <property type="match status" value="1"/>
</dbReference>
<dbReference type="Pfam" id="PF01485">
    <property type="entry name" value="IBR"/>
    <property type="match status" value="2"/>
</dbReference>
<dbReference type="GO" id="GO:0061630">
    <property type="term" value="F:ubiquitin protein ligase activity"/>
    <property type="evidence" value="ECO:0007669"/>
    <property type="project" value="UniProtKB-EC"/>
</dbReference>
<keyword evidence="10" id="KW-0833">Ubl conjugation pathway</keyword>
<comment type="pathway">
    <text evidence="3">Protein modification; protein ubiquitination.</text>
</comment>
<dbReference type="PROSITE" id="PS51873">
    <property type="entry name" value="TRIAD"/>
    <property type="match status" value="1"/>
</dbReference>
<feature type="transmembrane region" description="Helical" evidence="17">
    <location>
        <begin position="383"/>
        <end position="416"/>
    </location>
</feature>
<dbReference type="RefSeq" id="XP_022328275.1">
    <property type="nucleotide sequence ID" value="XM_022472567.1"/>
</dbReference>
<dbReference type="GeneID" id="111127397"/>
<dbReference type="FunFam" id="2.20.25.20:FF:000004">
    <property type="entry name" value="RBR-type E3 ubiquitin transferase"/>
    <property type="match status" value="1"/>
</dbReference>
<dbReference type="FunFam" id="1.20.120.1750:FF:000001">
    <property type="entry name" value="RBR-type E3 ubiquitin transferase"/>
    <property type="match status" value="1"/>
</dbReference>
<evidence type="ECO:0000256" key="10">
    <source>
        <dbReference type="ARBA" id="ARBA00022786"/>
    </source>
</evidence>
<dbReference type="Proteomes" id="UP000694844">
    <property type="component" value="Chromosome 1"/>
</dbReference>
<feature type="region of interest" description="Disordered" evidence="16">
    <location>
        <begin position="1"/>
        <end position="29"/>
    </location>
</feature>
<reference evidence="20" key="1">
    <citation type="submission" date="2024-06" db="UniProtKB">
        <authorList>
            <consortium name="RefSeq"/>
        </authorList>
    </citation>
    <scope>NUCLEOTIDE SEQUENCE [LARGE SCALE GENOMIC DNA]</scope>
</reference>
<keyword evidence="11" id="KW-0862">Zinc</keyword>
<evidence type="ECO:0000256" key="1">
    <source>
        <dbReference type="ARBA" id="ARBA00001798"/>
    </source>
</evidence>
<evidence type="ECO:0000313" key="23">
    <source>
        <dbReference type="RefSeq" id="XP_022328284.1"/>
    </source>
</evidence>
<sequence>MKKRDTEGVHAVSAMSVSSGNSRSSERRRLSRFSLRRLFYPGVRTGKSKSRISLDSDSGKSEMSLSPASSERDPAHSVHLMSKSVQTVPETEHSLAKSVNGMRECPLCLIDRPVEDFPEIMTCHHRSCSTCLQTYLKIEITESRINISCPECTEKYHPNDIQSILQNRNLMDKYEDFMVRRVLVSDPDVRWCPAPDCGYAVIATGCAGCPKIHCGRPGCDTYFCYHCKQYWHPNKTCDAARAERSPNIRSASISYGPDSELQNKDDIKPCPRCGAFIMKMNDGSCNHMACPVCGAEFCWLCMKEISDLHYLSPSGCTFWGKKPWSRKKKILWQLGTLVGAPVGITLIAGIAVPAMIIGIPVWVGRKIYSKYELVYTSKHKRNLAITGGVAASIIVAPVVAGLTVAIGVPILLAYVYGVVPISLCRSGGCGVTTSGKGGVRFEFDEENDTAGTIGQHLDNQSVGTGHNVANPSIGPSIGDASLGMTSSRSASGSHLERMGIIRDEGDTASTRAIGGISLNGSICEGASLISAFQSKLEVQADVSSNLQKRNSFSSGSANFSIGEKSGTVSMGDNASTKALAGSIAGYRDKDNSSIGTSPYEVQVDVDSTTSPEEEVERPMPERPRNQSGQSSPVSGCSVRLSSMDDHKHKCRRCKRSVASDRGSEQQSVHFSDRVSLQNFQTDEIVSQSLTENSEEMDLNEESVFEPINNPIFKEVICGKTPETFNDHSSAFEKALAASLPEVESDKPVLKETETARKAVSTTALITQQEFKGMEKHRNLSKSKSHEDCAITKQKQKKGRIRHHSCEIAMNSGRISPSLLANHSNRSAL</sequence>
<dbReference type="EC" id="2.3.2.31" evidence="4"/>
<comment type="similarity">
    <text evidence="14">Belongs to the RBR family. RNF19 subfamily.</text>
</comment>
<feature type="compositionally biased region" description="Polar residues" evidence="16">
    <location>
        <begin position="625"/>
        <end position="634"/>
    </location>
</feature>
<dbReference type="SMART" id="SM00647">
    <property type="entry name" value="IBR"/>
    <property type="match status" value="2"/>
</dbReference>
<dbReference type="InterPro" id="IPR044066">
    <property type="entry name" value="TRIAD_supradom"/>
</dbReference>
<dbReference type="GO" id="GO:0016567">
    <property type="term" value="P:protein ubiquitination"/>
    <property type="evidence" value="ECO:0007669"/>
    <property type="project" value="InterPro"/>
</dbReference>
<feature type="domain" description="RING-type" evidence="19">
    <location>
        <begin position="101"/>
        <end position="320"/>
    </location>
</feature>
<organism evidence="20 23">
    <name type="scientific">Crassostrea virginica</name>
    <name type="common">Eastern oyster</name>
    <dbReference type="NCBI Taxonomy" id="6565"/>
    <lineage>
        <taxon>Eukaryota</taxon>
        <taxon>Metazoa</taxon>
        <taxon>Spiralia</taxon>
        <taxon>Lophotrochozoa</taxon>
        <taxon>Mollusca</taxon>
        <taxon>Bivalvia</taxon>
        <taxon>Autobranchia</taxon>
        <taxon>Pteriomorphia</taxon>
        <taxon>Ostreida</taxon>
        <taxon>Ostreoidea</taxon>
        <taxon>Ostreidae</taxon>
        <taxon>Crassostrea</taxon>
    </lineage>
</organism>
<keyword evidence="12 17" id="KW-1133">Transmembrane helix</keyword>
<dbReference type="SMART" id="SM00184">
    <property type="entry name" value="RING"/>
    <property type="match status" value="1"/>
</dbReference>
<feature type="domain" description="RING-type" evidence="18">
    <location>
        <begin position="105"/>
        <end position="153"/>
    </location>
</feature>
<evidence type="ECO:0000259" key="18">
    <source>
        <dbReference type="PROSITE" id="PS50089"/>
    </source>
</evidence>
<evidence type="ECO:0000256" key="11">
    <source>
        <dbReference type="ARBA" id="ARBA00022833"/>
    </source>
</evidence>
<keyword evidence="5" id="KW-0808">Transferase</keyword>
<accession>A0A8B8DL18</accession>
<protein>
    <recommendedName>
        <fullName evidence="4">RBR-type E3 ubiquitin transferase</fullName>
        <ecNumber evidence="4">2.3.2.31</ecNumber>
    </recommendedName>
</protein>
<evidence type="ECO:0000313" key="22">
    <source>
        <dbReference type="RefSeq" id="XP_022328275.1"/>
    </source>
</evidence>
<gene>
    <name evidence="21 22 23" type="primary">LOC111127397</name>
</gene>
<dbReference type="GO" id="GO:0008270">
    <property type="term" value="F:zinc ion binding"/>
    <property type="evidence" value="ECO:0007669"/>
    <property type="project" value="UniProtKB-KW"/>
</dbReference>
<keyword evidence="7" id="KW-0479">Metal-binding</keyword>
<dbReference type="InterPro" id="IPR031127">
    <property type="entry name" value="E3_UB_ligase_RBR"/>
</dbReference>
<evidence type="ECO:0000256" key="13">
    <source>
        <dbReference type="ARBA" id="ARBA00023136"/>
    </source>
</evidence>
<feature type="compositionally biased region" description="Low complexity" evidence="16">
    <location>
        <begin position="13"/>
        <end position="23"/>
    </location>
</feature>
<dbReference type="CDD" id="cd20338">
    <property type="entry name" value="BRcat_RBR_RNF19"/>
    <property type="match status" value="1"/>
</dbReference>
<dbReference type="Gene3D" id="3.30.40.10">
    <property type="entry name" value="Zinc/RING finger domain, C3HC4 (zinc finger)"/>
    <property type="match status" value="1"/>
</dbReference>
<feature type="region of interest" description="Disordered" evidence="16">
    <location>
        <begin position="586"/>
        <end position="643"/>
    </location>
</feature>
<evidence type="ECO:0000256" key="16">
    <source>
        <dbReference type="SAM" id="MobiDB-lite"/>
    </source>
</evidence>
<evidence type="ECO:0000313" key="20">
    <source>
        <dbReference type="Proteomes" id="UP000694844"/>
    </source>
</evidence>
<dbReference type="InterPro" id="IPR002867">
    <property type="entry name" value="IBR_dom"/>
</dbReference>
<evidence type="ECO:0000256" key="4">
    <source>
        <dbReference type="ARBA" id="ARBA00012251"/>
    </source>
</evidence>
<dbReference type="PANTHER" id="PTHR11685">
    <property type="entry name" value="RBR FAMILY RING FINGER AND IBR DOMAIN-CONTAINING"/>
    <property type="match status" value="1"/>
</dbReference>
<dbReference type="OrthoDB" id="1431934at2759"/>
<evidence type="ECO:0000256" key="8">
    <source>
        <dbReference type="ARBA" id="ARBA00022737"/>
    </source>
</evidence>
<evidence type="ECO:0000256" key="12">
    <source>
        <dbReference type="ARBA" id="ARBA00022989"/>
    </source>
</evidence>
<evidence type="ECO:0000256" key="6">
    <source>
        <dbReference type="ARBA" id="ARBA00022692"/>
    </source>
</evidence>
<dbReference type="RefSeq" id="XP_022328267.1">
    <property type="nucleotide sequence ID" value="XM_022472559.1"/>
</dbReference>
<dbReference type="CDD" id="cd20355">
    <property type="entry name" value="Rcat_RBR_RNF19"/>
    <property type="match status" value="1"/>
</dbReference>
<keyword evidence="13 17" id="KW-0472">Membrane</keyword>
<dbReference type="AlphaFoldDB" id="A0A8B8DL18"/>
<keyword evidence="20" id="KW-1185">Reference proteome</keyword>
<dbReference type="SUPFAM" id="SSF57850">
    <property type="entry name" value="RING/U-box"/>
    <property type="match status" value="3"/>
</dbReference>
<dbReference type="InterPro" id="IPR013083">
    <property type="entry name" value="Znf_RING/FYVE/PHD"/>
</dbReference>
<comment type="catalytic activity">
    <reaction evidence="1">
        <text>[E2 ubiquitin-conjugating enzyme]-S-ubiquitinyl-L-cysteine + [acceptor protein]-L-lysine = [E2 ubiquitin-conjugating enzyme]-L-cysteine + [acceptor protein]-N(6)-ubiquitinyl-L-lysine.</text>
        <dbReference type="EC" id="2.3.2.31"/>
    </reaction>
</comment>
<keyword evidence="6 17" id="KW-0812">Transmembrane</keyword>
<feature type="region of interest" description="Disordered" evidence="16">
    <location>
        <begin position="46"/>
        <end position="76"/>
    </location>
</feature>
<proteinExistence type="inferred from homology"/>
<evidence type="ECO:0000256" key="5">
    <source>
        <dbReference type="ARBA" id="ARBA00022679"/>
    </source>
</evidence>
<evidence type="ECO:0000256" key="15">
    <source>
        <dbReference type="PROSITE-ProRule" id="PRU00175"/>
    </source>
</evidence>
<evidence type="ECO:0000256" key="2">
    <source>
        <dbReference type="ARBA" id="ARBA00004141"/>
    </source>
</evidence>
<feature type="transmembrane region" description="Helical" evidence="17">
    <location>
        <begin position="330"/>
        <end position="363"/>
    </location>
</feature>
<keyword evidence="8" id="KW-0677">Repeat</keyword>
<evidence type="ECO:0000259" key="19">
    <source>
        <dbReference type="PROSITE" id="PS51873"/>
    </source>
</evidence>
<evidence type="ECO:0000256" key="17">
    <source>
        <dbReference type="SAM" id="Phobius"/>
    </source>
</evidence>
<dbReference type="Gene3D" id="2.20.25.20">
    <property type="match status" value="1"/>
</dbReference>
<dbReference type="GO" id="GO:0016020">
    <property type="term" value="C:membrane"/>
    <property type="evidence" value="ECO:0007669"/>
    <property type="project" value="UniProtKB-SubCell"/>
</dbReference>
<dbReference type="PROSITE" id="PS50089">
    <property type="entry name" value="ZF_RING_2"/>
    <property type="match status" value="1"/>
</dbReference>
<keyword evidence="9 15" id="KW-0863">Zinc-finger</keyword>
<dbReference type="RefSeq" id="XP_022328284.1">
    <property type="nucleotide sequence ID" value="XM_022472576.1"/>
</dbReference>
<evidence type="ECO:0000256" key="14">
    <source>
        <dbReference type="ARBA" id="ARBA00061087"/>
    </source>
</evidence>
<evidence type="ECO:0000256" key="7">
    <source>
        <dbReference type="ARBA" id="ARBA00022723"/>
    </source>
</evidence>
<evidence type="ECO:0000256" key="3">
    <source>
        <dbReference type="ARBA" id="ARBA00004906"/>
    </source>
</evidence>
<evidence type="ECO:0000256" key="9">
    <source>
        <dbReference type="ARBA" id="ARBA00022771"/>
    </source>
</evidence>
<dbReference type="CDD" id="cd16775">
    <property type="entry name" value="RING-HC_RBR_RNF19A"/>
    <property type="match status" value="1"/>
</dbReference>
<dbReference type="InterPro" id="IPR001841">
    <property type="entry name" value="Znf_RING"/>
</dbReference>
<evidence type="ECO:0000313" key="21">
    <source>
        <dbReference type="RefSeq" id="XP_022328267.1"/>
    </source>
</evidence>
<name>A0A8B8DL18_CRAVI</name>
<dbReference type="Gene3D" id="1.20.120.1750">
    <property type="match status" value="1"/>
</dbReference>
<reference evidence="21 22" key="2">
    <citation type="submission" date="2025-04" db="UniProtKB">
        <authorList>
            <consortium name="RefSeq"/>
        </authorList>
    </citation>
    <scope>IDENTIFICATION</scope>
    <source>
        <tissue evidence="21 22">Whole sample</tissue>
    </source>
</reference>